<sequence length="289" mass="32518">MGGTQTLVAHAQKTSTIKCITEYDTLRRVILCPPKFMAIEEAINEVQKQYEDENINKQRAMKQHAQFEELLKEHDVEVITLPASSEFPEQVFTRDIGFTIGDEVFIADLAADIRKGEEAPLKEWLSEEAVPYQSATERMEGGDIIVDRGTVYVGISSRTSKEAINQLEKKLPDYKIKRVPFDGRYLHLDCVFNILSPEKALIFPSAFDRETLKELAASYQLIEVSADEQFSLGTNVLSIGKGHVFSLPQNHQVNMALRANGFHVIEVDFSEIIKSGGSFRCCSMPIERG</sequence>
<evidence type="ECO:0000256" key="1">
    <source>
        <dbReference type="SAM" id="Coils"/>
    </source>
</evidence>
<evidence type="ECO:0000313" key="2">
    <source>
        <dbReference type="EMBL" id="SKB06478.1"/>
    </source>
</evidence>
<dbReference type="PANTHER" id="PTHR47271:SF2">
    <property type="entry name" value="ARGININE DEIMINASE"/>
    <property type="match status" value="1"/>
</dbReference>
<dbReference type="Pfam" id="PF19420">
    <property type="entry name" value="DDAH_eukar"/>
    <property type="match status" value="1"/>
</dbReference>
<feature type="coiled-coil region" evidence="1">
    <location>
        <begin position="36"/>
        <end position="77"/>
    </location>
</feature>
<reference evidence="3" key="1">
    <citation type="submission" date="2017-02" db="EMBL/GenBank/DDBJ databases">
        <authorList>
            <person name="Varghese N."/>
            <person name="Submissions S."/>
        </authorList>
    </citation>
    <scope>NUCLEOTIDE SEQUENCE [LARGE SCALE GENOMIC DNA]</scope>
    <source>
        <strain evidence="3">DSM 23966</strain>
    </source>
</reference>
<dbReference type="AlphaFoldDB" id="A0A1T4YY41"/>
<dbReference type="PANTHER" id="PTHR47271">
    <property type="entry name" value="ARGININE DEIMINASE"/>
    <property type="match status" value="1"/>
</dbReference>
<dbReference type="Gene3D" id="3.75.10.10">
    <property type="entry name" value="L-arginine/glycine Amidinotransferase, Chain A"/>
    <property type="match status" value="1"/>
</dbReference>
<dbReference type="GO" id="GO:0019546">
    <property type="term" value="P:L-arginine deiminase pathway"/>
    <property type="evidence" value="ECO:0007669"/>
    <property type="project" value="TreeGrafter"/>
</dbReference>
<keyword evidence="1" id="KW-0175">Coiled coil</keyword>
<accession>A0A1T4YY41</accession>
<dbReference type="SUPFAM" id="SSF55909">
    <property type="entry name" value="Pentein"/>
    <property type="match status" value="1"/>
</dbReference>
<keyword evidence="2" id="KW-0378">Hydrolase</keyword>
<dbReference type="GO" id="GO:0016990">
    <property type="term" value="F:arginine deiminase activity"/>
    <property type="evidence" value="ECO:0007669"/>
    <property type="project" value="TreeGrafter"/>
</dbReference>
<dbReference type="EMBL" id="FUYJ01000011">
    <property type="protein sequence ID" value="SKB06478.1"/>
    <property type="molecule type" value="Genomic_DNA"/>
</dbReference>
<name>A0A1T4YY41_9BACL</name>
<dbReference type="Proteomes" id="UP000190042">
    <property type="component" value="Unassembled WGS sequence"/>
</dbReference>
<protein>
    <submittedName>
        <fullName evidence="2">N-Dimethylarginine dimethylaminohydrolase</fullName>
    </submittedName>
</protein>
<keyword evidence="3" id="KW-1185">Reference proteome</keyword>
<evidence type="ECO:0000313" key="3">
    <source>
        <dbReference type="Proteomes" id="UP000190042"/>
    </source>
</evidence>
<dbReference type="RefSeq" id="WP_078818715.1">
    <property type="nucleotide sequence ID" value="NZ_FUYJ01000011.1"/>
</dbReference>
<organism evidence="2 3">
    <name type="scientific">Sporosarcina newyorkensis</name>
    <dbReference type="NCBI Taxonomy" id="759851"/>
    <lineage>
        <taxon>Bacteria</taxon>
        <taxon>Bacillati</taxon>
        <taxon>Bacillota</taxon>
        <taxon>Bacilli</taxon>
        <taxon>Bacillales</taxon>
        <taxon>Caryophanaceae</taxon>
        <taxon>Sporosarcina</taxon>
    </lineage>
</organism>
<proteinExistence type="predicted"/>
<gene>
    <name evidence="2" type="ORF">SAMN04244570_0155</name>
</gene>